<proteinExistence type="predicted"/>
<dbReference type="Pfam" id="PF19447">
    <property type="entry name" value="DUF5985"/>
    <property type="match status" value="1"/>
</dbReference>
<dbReference type="EMBL" id="CP096040">
    <property type="protein sequence ID" value="USQ97189.1"/>
    <property type="molecule type" value="Genomic_DNA"/>
</dbReference>
<evidence type="ECO:0000313" key="3">
    <source>
        <dbReference type="Proteomes" id="UP001057520"/>
    </source>
</evidence>
<feature type="transmembrane region" description="Helical" evidence="1">
    <location>
        <begin position="6"/>
        <end position="26"/>
    </location>
</feature>
<protein>
    <submittedName>
        <fullName evidence="2">DUF5985 family protein</fullName>
    </submittedName>
</protein>
<evidence type="ECO:0000256" key="1">
    <source>
        <dbReference type="SAM" id="Phobius"/>
    </source>
</evidence>
<gene>
    <name evidence="2" type="ORF">MZV50_06500</name>
</gene>
<keyword evidence="1" id="KW-0812">Transmembrane</keyword>
<feature type="transmembrane region" description="Helical" evidence="1">
    <location>
        <begin position="69"/>
        <end position="86"/>
    </location>
</feature>
<sequence length="88" mass="9755">MTPAVVYGLCLVASLLCAGLLTRAWLAARTRLLLWTAVSFGFLAVNNLLLVVDLVLLPTQVQLWWPRQVALMAAIGVLIYAFIWEVDQ</sequence>
<dbReference type="Proteomes" id="UP001057520">
    <property type="component" value="Chromosome"/>
</dbReference>
<name>A0ABY4ZX26_9CAUL</name>
<evidence type="ECO:0000313" key="2">
    <source>
        <dbReference type="EMBL" id="USQ97189.1"/>
    </source>
</evidence>
<feature type="transmembrane region" description="Helical" evidence="1">
    <location>
        <begin position="33"/>
        <end position="57"/>
    </location>
</feature>
<dbReference type="InterPro" id="IPR046027">
    <property type="entry name" value="DUF5985"/>
</dbReference>
<keyword evidence="1" id="KW-1133">Transmembrane helix</keyword>
<reference evidence="2 3" key="1">
    <citation type="submission" date="2022-04" db="EMBL/GenBank/DDBJ databases">
        <title>Genome sequence of soybean root-associated Caulobacter segnis RL271.</title>
        <authorList>
            <person name="Longley R."/>
            <person name="Bonito G."/>
            <person name="Trigodet F."/>
            <person name="Crosson S."/>
            <person name="Fiebig A."/>
        </authorList>
    </citation>
    <scope>NUCLEOTIDE SEQUENCE [LARGE SCALE GENOMIC DNA]</scope>
    <source>
        <strain evidence="2 3">RL271</strain>
    </source>
</reference>
<accession>A0ABY4ZX26</accession>
<keyword evidence="3" id="KW-1185">Reference proteome</keyword>
<organism evidence="2 3">
    <name type="scientific">Caulobacter segnis</name>
    <dbReference type="NCBI Taxonomy" id="88688"/>
    <lineage>
        <taxon>Bacteria</taxon>
        <taxon>Pseudomonadati</taxon>
        <taxon>Pseudomonadota</taxon>
        <taxon>Alphaproteobacteria</taxon>
        <taxon>Caulobacterales</taxon>
        <taxon>Caulobacteraceae</taxon>
        <taxon>Caulobacter</taxon>
    </lineage>
</organism>
<keyword evidence="1" id="KW-0472">Membrane</keyword>